<keyword evidence="4 7" id="KW-1133">Transmembrane helix</keyword>
<feature type="domain" description="Major facilitator superfamily (MFS) profile" evidence="8">
    <location>
        <begin position="69"/>
        <end position="577"/>
    </location>
</feature>
<evidence type="ECO:0000256" key="2">
    <source>
        <dbReference type="ARBA" id="ARBA00022448"/>
    </source>
</evidence>
<evidence type="ECO:0000256" key="3">
    <source>
        <dbReference type="ARBA" id="ARBA00022692"/>
    </source>
</evidence>
<comment type="subcellular location">
    <subcellularLocation>
        <location evidence="1">Membrane</location>
        <topology evidence="1">Multi-pass membrane protein</topology>
    </subcellularLocation>
</comment>
<feature type="transmembrane region" description="Helical" evidence="7">
    <location>
        <begin position="103"/>
        <end position="122"/>
    </location>
</feature>
<protein>
    <recommendedName>
        <fullName evidence="8">Major facilitator superfamily (MFS) profile domain-containing protein</fullName>
    </recommendedName>
</protein>
<dbReference type="GO" id="GO:0005886">
    <property type="term" value="C:plasma membrane"/>
    <property type="evidence" value="ECO:0007669"/>
    <property type="project" value="TreeGrafter"/>
</dbReference>
<dbReference type="InterPro" id="IPR020846">
    <property type="entry name" value="MFS_dom"/>
</dbReference>
<feature type="transmembrane region" description="Helical" evidence="7">
    <location>
        <begin position="295"/>
        <end position="315"/>
    </location>
</feature>
<feature type="region of interest" description="Disordered" evidence="6">
    <location>
        <begin position="1"/>
        <end position="48"/>
    </location>
</feature>
<evidence type="ECO:0000256" key="1">
    <source>
        <dbReference type="ARBA" id="ARBA00004141"/>
    </source>
</evidence>
<evidence type="ECO:0000313" key="9">
    <source>
        <dbReference type="EMBL" id="CEO48290.1"/>
    </source>
</evidence>
<feature type="transmembrane region" description="Helical" evidence="7">
    <location>
        <begin position="544"/>
        <end position="568"/>
    </location>
</feature>
<feature type="transmembrane region" description="Helical" evidence="7">
    <location>
        <begin position="330"/>
        <end position="353"/>
    </location>
</feature>
<feature type="transmembrane region" description="Helical" evidence="7">
    <location>
        <begin position="222"/>
        <end position="242"/>
    </location>
</feature>
<feature type="transmembrane region" description="Helical" evidence="7">
    <location>
        <begin position="163"/>
        <end position="183"/>
    </location>
</feature>
<evidence type="ECO:0000256" key="5">
    <source>
        <dbReference type="ARBA" id="ARBA00023136"/>
    </source>
</evidence>
<dbReference type="AlphaFoldDB" id="A0A0B7K097"/>
<name>A0A0B7K097_BIOOC</name>
<evidence type="ECO:0000256" key="7">
    <source>
        <dbReference type="SAM" id="Phobius"/>
    </source>
</evidence>
<dbReference type="Pfam" id="PF07690">
    <property type="entry name" value="MFS_1"/>
    <property type="match status" value="1"/>
</dbReference>
<dbReference type="Gene3D" id="1.20.1720.10">
    <property type="entry name" value="Multidrug resistance protein D"/>
    <property type="match status" value="1"/>
</dbReference>
<sequence>MAPSSEDASGSLDTEQRGTKAMSPTKAGATPTQSTPSTDIENEKDEFDLEESTTAAPIEYPKGSHLVLVTTALVLSVFLVALDQTIVGTAIPKITDEFKGLQYVSWYGTAYFMTSAGFQSSWGKVPIYFNLKYSFLVAMLVFELGSLICGVAPTAVAFIVGRAIAGLGCAGITTCAMTIIVLSSRPENVPRFMGVIGATYNIGAVCGPLIGGAFSDGVTWRWCFYINLPVGGIALLVVLFFFHNPGYSKPIDATLLEKIANLDLGGVALAMGAIISLTLALEYGGQKMPWNSSTVIGLLVGFVAISIAFVAWQIWQGDRGMIPPRVIKVLPIWSTSLFQFFFAGSYMISLYYLPIYFQSVHGVSPIQSGIRNLPLVIASAIAILLTGQLVAKTQRTGPVMVFGSSLATVACGLFYTFNTDTSTGRWIGYQILAGVAWGSGFQMAINTVQAKAKPADLSTAISLNFSKFLQTVSTHKRKHAVNEFAAFQTFGGAFGIAAAQSAFVNIMTGKLASTAPTVDPATVILTGSAEIRNVFAPDQIPGIVLAYMSGLKVTFALMAGFAGMSFLLSGLQSWKKIYGDKKASDVIPA</sequence>
<feature type="compositionally biased region" description="Polar residues" evidence="6">
    <location>
        <begin position="1"/>
        <end position="13"/>
    </location>
</feature>
<organism evidence="9">
    <name type="scientific">Bionectria ochroleuca</name>
    <name type="common">Gliocladium roseum</name>
    <dbReference type="NCBI Taxonomy" id="29856"/>
    <lineage>
        <taxon>Eukaryota</taxon>
        <taxon>Fungi</taxon>
        <taxon>Dikarya</taxon>
        <taxon>Ascomycota</taxon>
        <taxon>Pezizomycotina</taxon>
        <taxon>Sordariomycetes</taxon>
        <taxon>Hypocreomycetidae</taxon>
        <taxon>Hypocreales</taxon>
        <taxon>Bionectriaceae</taxon>
        <taxon>Clonostachys</taxon>
    </lineage>
</organism>
<reference evidence="9" key="1">
    <citation type="submission" date="2015-01" db="EMBL/GenBank/DDBJ databases">
        <authorList>
            <person name="Durling Mikael"/>
        </authorList>
    </citation>
    <scope>NUCLEOTIDE SEQUENCE</scope>
</reference>
<feature type="transmembrane region" description="Helical" evidence="7">
    <location>
        <begin position="134"/>
        <end position="156"/>
    </location>
</feature>
<dbReference type="PRINTS" id="PR01036">
    <property type="entry name" value="TCRTETB"/>
</dbReference>
<dbReference type="Gene3D" id="1.20.1250.20">
    <property type="entry name" value="MFS general substrate transporter like domains"/>
    <property type="match status" value="1"/>
</dbReference>
<dbReference type="PANTHER" id="PTHR23501">
    <property type="entry name" value="MAJOR FACILITATOR SUPERFAMILY"/>
    <property type="match status" value="1"/>
</dbReference>
<dbReference type="EMBL" id="CDPU01000010">
    <property type="protein sequence ID" value="CEO48290.1"/>
    <property type="molecule type" value="Genomic_DNA"/>
</dbReference>
<evidence type="ECO:0000259" key="8">
    <source>
        <dbReference type="PROSITE" id="PS50850"/>
    </source>
</evidence>
<dbReference type="PANTHER" id="PTHR23501:SF177">
    <property type="entry name" value="MAJOR FACILITATOR SUPERFAMILY (MFS) PROFILE DOMAIN-CONTAINING PROTEIN-RELATED"/>
    <property type="match status" value="1"/>
</dbReference>
<keyword evidence="3 7" id="KW-0812">Transmembrane</keyword>
<evidence type="ECO:0000256" key="6">
    <source>
        <dbReference type="SAM" id="MobiDB-lite"/>
    </source>
</evidence>
<dbReference type="FunFam" id="1.20.1720.10:FF:000012">
    <property type="entry name" value="MFS toxin efflux pump (AflT)"/>
    <property type="match status" value="1"/>
</dbReference>
<dbReference type="InterPro" id="IPR036259">
    <property type="entry name" value="MFS_trans_sf"/>
</dbReference>
<dbReference type="SUPFAM" id="SSF103473">
    <property type="entry name" value="MFS general substrate transporter"/>
    <property type="match status" value="1"/>
</dbReference>
<feature type="transmembrane region" description="Helical" evidence="7">
    <location>
        <begin position="63"/>
        <end position="82"/>
    </location>
</feature>
<keyword evidence="2" id="KW-0813">Transport</keyword>
<dbReference type="PROSITE" id="PS50850">
    <property type="entry name" value="MFS"/>
    <property type="match status" value="1"/>
</dbReference>
<feature type="transmembrane region" description="Helical" evidence="7">
    <location>
        <begin position="484"/>
        <end position="503"/>
    </location>
</feature>
<feature type="transmembrane region" description="Helical" evidence="7">
    <location>
        <begin position="189"/>
        <end position="210"/>
    </location>
</feature>
<keyword evidence="5 7" id="KW-0472">Membrane</keyword>
<feature type="transmembrane region" description="Helical" evidence="7">
    <location>
        <begin position="262"/>
        <end position="283"/>
    </location>
</feature>
<dbReference type="CDD" id="cd17502">
    <property type="entry name" value="MFS_Azr1_MDR_like"/>
    <property type="match status" value="1"/>
</dbReference>
<feature type="transmembrane region" description="Helical" evidence="7">
    <location>
        <begin position="397"/>
        <end position="417"/>
    </location>
</feature>
<accession>A0A0B7K097</accession>
<feature type="transmembrane region" description="Helical" evidence="7">
    <location>
        <begin position="373"/>
        <end position="391"/>
    </location>
</feature>
<evidence type="ECO:0000256" key="4">
    <source>
        <dbReference type="ARBA" id="ARBA00022989"/>
    </source>
</evidence>
<dbReference type="InterPro" id="IPR011701">
    <property type="entry name" value="MFS"/>
</dbReference>
<gene>
    <name evidence="9" type="ORF">BN869_000004347_1</name>
</gene>
<proteinExistence type="predicted"/>
<dbReference type="GO" id="GO:0022857">
    <property type="term" value="F:transmembrane transporter activity"/>
    <property type="evidence" value="ECO:0007669"/>
    <property type="project" value="InterPro"/>
</dbReference>
<feature type="compositionally biased region" description="Polar residues" evidence="6">
    <location>
        <begin position="30"/>
        <end position="39"/>
    </location>
</feature>